<feature type="region of interest" description="Disordered" evidence="9">
    <location>
        <begin position="329"/>
        <end position="362"/>
    </location>
</feature>
<dbReference type="InterPro" id="IPR039119">
    <property type="entry name" value="ABT1/Esf2"/>
</dbReference>
<dbReference type="SUPFAM" id="SSF54928">
    <property type="entry name" value="RNA-binding domain, RBD"/>
    <property type="match status" value="1"/>
</dbReference>
<evidence type="ECO:0000256" key="7">
    <source>
        <dbReference type="ARBA" id="ARBA00032634"/>
    </source>
</evidence>
<feature type="compositionally biased region" description="Acidic residues" evidence="9">
    <location>
        <begin position="107"/>
        <end position="121"/>
    </location>
</feature>
<sequence>MAVEKEEKNIVALVSEENDNDFYSSDEELDKGFSLNQNKTSNARTYDKFQVGGNGDGDEDVNASDSDENVNGNYNFSSKESEAVDIELPKQKKMTKSFIDRANEVNREEEEADDDNDDDDQYFGFLSGDGSQDEGEEVTSENATDSKTPITDSQKKETSKKVKKLTAKQLEKEEQKIKKSGVVYLSSLPPYMKPQKLRHVMSRFGEVGRIFLKPEDPKIYKSRIKSGGNKKKKFEEGWVEFIDKANAKLAATTLNGNILGGKKRSFYHDDVMNVKYLKGFKWFDLTNALNREVEVRESKKQAELSQAHKLNKAFIKNVETSKVVTRVKESKKRKLESNDTKDAESPTEIRRNFKQRNVATNRANADNSIKNTNENTKIKSVLNKIF</sequence>
<dbReference type="Proteomes" id="UP000029867">
    <property type="component" value="Unassembled WGS sequence"/>
</dbReference>
<keyword evidence="6" id="KW-0539">Nucleus</keyword>
<comment type="similarity">
    <text evidence="2">Belongs to the ESF2/ABP1 family.</text>
</comment>
<dbReference type="InterPro" id="IPR000504">
    <property type="entry name" value="RRM_dom"/>
</dbReference>
<dbReference type="HOGENOM" id="CLU_054086_0_1_1"/>
<evidence type="ECO:0000256" key="2">
    <source>
        <dbReference type="ARBA" id="ARBA00005819"/>
    </source>
</evidence>
<feature type="compositionally biased region" description="Polar residues" evidence="9">
    <location>
        <begin position="69"/>
        <end position="78"/>
    </location>
</feature>
<reference evidence="12" key="1">
    <citation type="journal article" date="2014" name="Microb. Cell Fact.">
        <title>Exploiting Issatchenkia orientalis SD108 for succinic acid production.</title>
        <authorList>
            <person name="Xiao H."/>
            <person name="Shao Z."/>
            <person name="Jiang Y."/>
            <person name="Dole S."/>
            <person name="Zhao H."/>
        </authorList>
    </citation>
    <scope>NUCLEOTIDE SEQUENCE [LARGE SCALE GENOMIC DNA]</scope>
    <source>
        <strain evidence="12">SD108</strain>
    </source>
</reference>
<dbReference type="CDD" id="cd12263">
    <property type="entry name" value="RRM_ABT1_like"/>
    <property type="match status" value="1"/>
</dbReference>
<evidence type="ECO:0000259" key="10">
    <source>
        <dbReference type="PROSITE" id="PS50102"/>
    </source>
</evidence>
<comment type="caution">
    <text evidence="11">The sequence shown here is derived from an EMBL/GenBank/DDBJ whole genome shotgun (WGS) entry which is preliminary data.</text>
</comment>
<dbReference type="InterPro" id="IPR035979">
    <property type="entry name" value="RBD_domain_sf"/>
</dbReference>
<feature type="domain" description="RRM" evidence="10">
    <location>
        <begin position="181"/>
        <end position="279"/>
    </location>
</feature>
<dbReference type="VEuPathDB" id="FungiDB:C5L36_0C05710"/>
<organism evidence="11 12">
    <name type="scientific">Pichia kudriavzevii</name>
    <name type="common">Yeast</name>
    <name type="synonym">Issatchenkia orientalis</name>
    <dbReference type="NCBI Taxonomy" id="4909"/>
    <lineage>
        <taxon>Eukaryota</taxon>
        <taxon>Fungi</taxon>
        <taxon>Dikarya</taxon>
        <taxon>Ascomycota</taxon>
        <taxon>Saccharomycotina</taxon>
        <taxon>Pichiomycetes</taxon>
        <taxon>Pichiales</taxon>
        <taxon>Pichiaceae</taxon>
        <taxon>Pichia</taxon>
    </lineage>
</organism>
<dbReference type="InterPro" id="IPR012677">
    <property type="entry name" value="Nucleotide-bd_a/b_plait_sf"/>
</dbReference>
<dbReference type="SMART" id="SM00360">
    <property type="entry name" value="RRM"/>
    <property type="match status" value="1"/>
</dbReference>
<dbReference type="eggNOG" id="KOG3152">
    <property type="taxonomic scope" value="Eukaryota"/>
</dbReference>
<feature type="compositionally biased region" description="Acidic residues" evidence="9">
    <location>
        <begin position="56"/>
        <end position="68"/>
    </location>
</feature>
<evidence type="ECO:0000256" key="8">
    <source>
        <dbReference type="PROSITE-ProRule" id="PRU00176"/>
    </source>
</evidence>
<comment type="subcellular location">
    <subcellularLocation>
        <location evidence="1">Nucleus</location>
        <location evidence="1">Nucleolus</location>
    </subcellularLocation>
</comment>
<gene>
    <name evidence="11" type="ORF">JL09_g1141</name>
</gene>
<dbReference type="Gene3D" id="3.30.70.330">
    <property type="match status" value="1"/>
</dbReference>
<dbReference type="GO" id="GO:0003723">
    <property type="term" value="F:RNA binding"/>
    <property type="evidence" value="ECO:0007669"/>
    <property type="project" value="UniProtKB-UniRule"/>
</dbReference>
<dbReference type="GO" id="GO:0000447">
    <property type="term" value="P:endonucleolytic cleavage in ITS1 to separate SSU-rRNA from 5.8S rRNA and LSU-rRNA from tricistronic rRNA transcript (SSU-rRNA, 5.8S rRNA, LSU-rRNA)"/>
    <property type="evidence" value="ECO:0007669"/>
    <property type="project" value="EnsemblFungi"/>
</dbReference>
<dbReference type="AlphaFoldDB" id="A0A099P3W2"/>
<evidence type="ECO:0000256" key="6">
    <source>
        <dbReference type="ARBA" id="ARBA00023242"/>
    </source>
</evidence>
<feature type="region of interest" description="Disordered" evidence="9">
    <location>
        <begin position="32"/>
        <end position="161"/>
    </location>
</feature>
<feature type="compositionally biased region" description="Basic and acidic residues" evidence="9">
    <location>
        <begin position="79"/>
        <end position="90"/>
    </location>
</feature>
<feature type="compositionally biased region" description="Polar residues" evidence="9">
    <location>
        <begin position="34"/>
        <end position="44"/>
    </location>
</feature>
<dbReference type="GO" id="GO:0001671">
    <property type="term" value="F:ATPase activator activity"/>
    <property type="evidence" value="ECO:0007669"/>
    <property type="project" value="EnsemblFungi"/>
</dbReference>
<dbReference type="GO" id="GO:0034462">
    <property type="term" value="P:small-subunit processome assembly"/>
    <property type="evidence" value="ECO:0007669"/>
    <property type="project" value="EnsemblFungi"/>
</dbReference>
<feature type="compositionally biased region" description="Basic and acidic residues" evidence="9">
    <location>
        <begin position="335"/>
        <end position="351"/>
    </location>
</feature>
<dbReference type="PROSITE" id="PS50102">
    <property type="entry name" value="RRM"/>
    <property type="match status" value="1"/>
</dbReference>
<protein>
    <recommendedName>
        <fullName evidence="3">Pre-rRNA-processing protein ESF2</fullName>
    </recommendedName>
    <alternativeName>
        <fullName evidence="7">18S rRNA factor 2</fullName>
    </alternativeName>
    <alternativeName>
        <fullName evidence="4">Pre-rRNA-processing protein esf2</fullName>
    </alternativeName>
</protein>
<dbReference type="GO" id="GO:0000480">
    <property type="term" value="P:endonucleolytic cleavage in 5'-ETS of tricistronic rRNA transcript (SSU-rRNA, 5.8S rRNA, LSU-rRNA)"/>
    <property type="evidence" value="ECO:0007669"/>
    <property type="project" value="EnsemblFungi"/>
</dbReference>
<evidence type="ECO:0000256" key="4">
    <source>
        <dbReference type="ARBA" id="ARBA00021800"/>
    </source>
</evidence>
<evidence type="ECO:0000256" key="5">
    <source>
        <dbReference type="ARBA" id="ARBA00022884"/>
    </source>
</evidence>
<feature type="compositionally biased region" description="Polar residues" evidence="9">
    <location>
        <begin position="140"/>
        <end position="152"/>
    </location>
</feature>
<evidence type="ECO:0000313" key="11">
    <source>
        <dbReference type="EMBL" id="KGK39635.1"/>
    </source>
</evidence>
<dbReference type="GO" id="GO:0032040">
    <property type="term" value="C:small-subunit processome"/>
    <property type="evidence" value="ECO:0007669"/>
    <property type="project" value="EnsemblFungi"/>
</dbReference>
<dbReference type="EMBL" id="JQFK01000007">
    <property type="protein sequence ID" value="KGK39635.1"/>
    <property type="molecule type" value="Genomic_DNA"/>
</dbReference>
<evidence type="ECO:0000256" key="1">
    <source>
        <dbReference type="ARBA" id="ARBA00004604"/>
    </source>
</evidence>
<evidence type="ECO:0000256" key="3">
    <source>
        <dbReference type="ARBA" id="ARBA00013906"/>
    </source>
</evidence>
<evidence type="ECO:0000313" key="12">
    <source>
        <dbReference type="Proteomes" id="UP000029867"/>
    </source>
</evidence>
<evidence type="ECO:0000256" key="9">
    <source>
        <dbReference type="SAM" id="MobiDB-lite"/>
    </source>
</evidence>
<dbReference type="PANTHER" id="PTHR12311">
    <property type="entry name" value="ACTIVATOR OF BASAL TRANSCRIPTION 1"/>
    <property type="match status" value="1"/>
</dbReference>
<keyword evidence="5 8" id="KW-0694">RNA-binding</keyword>
<proteinExistence type="inferred from homology"/>
<dbReference type="PANTHER" id="PTHR12311:SF7">
    <property type="entry name" value="ACTIVATOR OF BASAL TRANSCRIPTION 1"/>
    <property type="match status" value="1"/>
</dbReference>
<name>A0A099P3W2_PICKU</name>
<dbReference type="Pfam" id="PF00076">
    <property type="entry name" value="RRM_1"/>
    <property type="match status" value="1"/>
</dbReference>
<dbReference type="GO" id="GO:0000472">
    <property type="term" value="P:endonucleolytic cleavage to generate mature 5'-end of SSU-rRNA from (SSU-rRNA, 5.8S rRNA, LSU-rRNA)"/>
    <property type="evidence" value="ECO:0007669"/>
    <property type="project" value="EnsemblFungi"/>
</dbReference>
<accession>A0A099P3W2</accession>
<dbReference type="InterPro" id="IPR034353">
    <property type="entry name" value="ABT1/ESF2_RRM"/>
</dbReference>